<dbReference type="AlphaFoldDB" id="A0AAI9G5X7"/>
<dbReference type="SUPFAM" id="SSF52218">
    <property type="entry name" value="Flavoproteins"/>
    <property type="match status" value="1"/>
</dbReference>
<keyword evidence="2" id="KW-0560">Oxidoreductase</keyword>
<dbReference type="Gene3D" id="3.40.50.360">
    <property type="match status" value="1"/>
</dbReference>
<name>A0AAI9G5X7_9VIBR</name>
<dbReference type="InterPro" id="IPR051545">
    <property type="entry name" value="NAD(P)H_dehydrogenase_qn"/>
</dbReference>
<proteinExistence type="inferred from homology"/>
<organism evidence="4 5">
    <name type="scientific">Vibrio navarrensis</name>
    <dbReference type="NCBI Taxonomy" id="29495"/>
    <lineage>
        <taxon>Bacteria</taxon>
        <taxon>Pseudomonadati</taxon>
        <taxon>Pseudomonadota</taxon>
        <taxon>Gammaproteobacteria</taxon>
        <taxon>Vibrionales</taxon>
        <taxon>Vibrionaceae</taxon>
        <taxon>Vibrio</taxon>
    </lineage>
</organism>
<dbReference type="EMBL" id="ABNSCA010000007">
    <property type="protein sequence ID" value="ELN6933469.1"/>
    <property type="molecule type" value="Genomic_DNA"/>
</dbReference>
<evidence type="ECO:0000259" key="3">
    <source>
        <dbReference type="Pfam" id="PF02525"/>
    </source>
</evidence>
<dbReference type="RefSeq" id="WP_158132909.1">
    <property type="nucleotide sequence ID" value="NZ_CP046791.1"/>
</dbReference>
<reference evidence="4" key="1">
    <citation type="submission" date="2023-10" db="EMBL/GenBank/DDBJ databases">
        <authorList>
            <consortium name="PulseNet: The National Subtyping Network for Foodborne Disease Surveillance"/>
        </authorList>
    </citation>
    <scope>NUCLEOTIDE SEQUENCE</scope>
    <source>
        <strain evidence="4">PNUSAV004886</strain>
    </source>
</reference>
<evidence type="ECO:0000256" key="1">
    <source>
        <dbReference type="ARBA" id="ARBA00006252"/>
    </source>
</evidence>
<dbReference type="Proteomes" id="UP001253463">
    <property type="component" value="Unassembled WGS sequence"/>
</dbReference>
<dbReference type="GO" id="GO:0005829">
    <property type="term" value="C:cytosol"/>
    <property type="evidence" value="ECO:0007669"/>
    <property type="project" value="TreeGrafter"/>
</dbReference>
<protein>
    <submittedName>
        <fullName evidence="4">NAD(P)H-dependent oxidoreductase</fullName>
    </submittedName>
</protein>
<comment type="similarity">
    <text evidence="1">Belongs to the NAD(P)H dehydrogenase (quinone) family.</text>
</comment>
<comment type="caution">
    <text evidence="4">The sequence shown here is derived from an EMBL/GenBank/DDBJ whole genome shotgun (WGS) entry which is preliminary data.</text>
</comment>
<sequence length="202" mass="23281">MKPLIIYCHPSRNSFTHAVKLIILKELALAGIDYRLTDLYADSFNPVLERQAWQCYAQGQYEQSLDRYVKDIQWCDTLVFIYPTWWHDIPAMLKGWFDRVLLPGIAFSLPSGTRKNVQPKLQKIERVMIFTSCGASWGMSKLVGEPGRKMIFRGLGFLCAKSLSRTFLAHYSMDNSTVESRQCHLRKVAEKIRKQIASSTKI</sequence>
<dbReference type="PANTHER" id="PTHR10204:SF34">
    <property type="entry name" value="NAD(P)H DEHYDROGENASE [QUINONE] 1 ISOFORM 1"/>
    <property type="match status" value="1"/>
</dbReference>
<feature type="domain" description="Flavodoxin-like fold" evidence="3">
    <location>
        <begin position="1"/>
        <end position="147"/>
    </location>
</feature>
<gene>
    <name evidence="4" type="ORF">RZY48_002899</name>
</gene>
<evidence type="ECO:0000313" key="5">
    <source>
        <dbReference type="Proteomes" id="UP001253463"/>
    </source>
</evidence>
<accession>A0AAI9G5X7</accession>
<dbReference type="Pfam" id="PF02525">
    <property type="entry name" value="Flavodoxin_2"/>
    <property type="match status" value="1"/>
</dbReference>
<evidence type="ECO:0000256" key="2">
    <source>
        <dbReference type="ARBA" id="ARBA00023002"/>
    </source>
</evidence>
<dbReference type="GO" id="GO:0003955">
    <property type="term" value="F:NAD(P)H dehydrogenase (quinone) activity"/>
    <property type="evidence" value="ECO:0007669"/>
    <property type="project" value="TreeGrafter"/>
</dbReference>
<dbReference type="InterPro" id="IPR029039">
    <property type="entry name" value="Flavoprotein-like_sf"/>
</dbReference>
<dbReference type="InterPro" id="IPR003680">
    <property type="entry name" value="Flavodoxin_fold"/>
</dbReference>
<dbReference type="PANTHER" id="PTHR10204">
    <property type="entry name" value="NAD P H OXIDOREDUCTASE-RELATED"/>
    <property type="match status" value="1"/>
</dbReference>
<evidence type="ECO:0000313" key="4">
    <source>
        <dbReference type="EMBL" id="ELN6933469.1"/>
    </source>
</evidence>